<dbReference type="GO" id="GO:0008882">
    <property type="term" value="F:[glutamate-ammonia-ligase] adenylyltransferase activity"/>
    <property type="evidence" value="ECO:0007669"/>
    <property type="project" value="UniProtKB-EC"/>
</dbReference>
<sequence length="1008" mass="109665">MSTRALLGAGFLDVERARRFLSAAELEAASPERLLRGLALAADPDQALMGLVRLAERAPGVVALADDVMAHRPLFRLLGASEALGDFLVRHPGHLGLVALQRDRDFIPANAQDLREELLLAVGADPEDAEPVAGLSGAEGAEALRSAYRAALVDCALRDVSVADPVAAVGWVAVELADLAGAAVEAALAIARAEVAAAHPELQTSAVHLAVIGMGKCGARELNYISDVDVIYVHSVDPEASQQTQDAAATLATELAKATTRAVSAPGKEPALWELDANLRPEGKDGALSRSVDSHVNYLERWARDWEFQALLKARTIAGCRSLGAEYENAVGPYVWASSQRPGFVESVQQMRSRVTDNIPAAEVDRQLKLGPGGLRDVEFTVQLLQLVHARVDESLQVRGTLPALNALGKAAYISREDAAEFSQDYKVLRLLEHRIQLTRMRRTHLMPTRENEQRVLARGVADPDAMQRTSGAELLKSWRKVKQRVRGLHQKLFFRPLLATAARLGDEEVRLSPEAAQARLAALGYADPRQAMRHIEALTTGVSRTASVQRQLLPVMLGWMAEGVDPDAALLGFRRLSDSLGGGHWFLGMLRDSPAGAERLCRILGTSRLVTDLLEVSPESTAWLGDDRELETESWDRLWTEISSKLRRHQQDPDGGMRLVRVLRQREQLRTALADGAGLLGVEGVGPALADADRAAILGALRVAEQREFLATPQLTHLLVVAMGRQGGREIGYGSDADVLYVHAPTPGADPEAAQAQALRLAQGMAQMLQKPLSPPVLGERKLQLDSDLRPEGRQGPLVRTVESYAEYYTRWAEVWERQALIRARPLAGSDEVAAAFAAVIDPVRYERGLSDHDLYEIRRIKARVEGERLPRGADPKRHLKLGPGGLSDVEWLVQTLQLRHAGEYPELRVTGTLAALRGLAAAELLTPAQAAALESAWLLASDVRAAVVACTGRAADSLPTNRQELQAVAQWTGYGKDHAVALEEDWLRISRRARGVFEDFFYPGGM</sequence>
<evidence type="ECO:0000313" key="10">
    <source>
        <dbReference type="Proteomes" id="UP000273119"/>
    </source>
</evidence>
<feature type="domain" description="PII-uridylyltransferase/Glutamine-synthetase adenylyltransferase" evidence="8">
    <location>
        <begin position="352"/>
        <end position="494"/>
    </location>
</feature>
<keyword evidence="1 9" id="KW-0808">Transferase</keyword>
<keyword evidence="10" id="KW-1185">Reference proteome</keyword>
<dbReference type="InterPro" id="IPR013546">
    <property type="entry name" value="PII_UdlTrfase/GS_AdlTrfase"/>
</dbReference>
<keyword evidence="2 9" id="KW-0548">Nucleotidyltransferase</keyword>
<dbReference type="EMBL" id="QQXL01000001">
    <property type="protein sequence ID" value="RKW71979.1"/>
    <property type="molecule type" value="Genomic_DNA"/>
</dbReference>
<evidence type="ECO:0000259" key="8">
    <source>
        <dbReference type="Pfam" id="PF08335"/>
    </source>
</evidence>
<evidence type="ECO:0000313" key="9">
    <source>
        <dbReference type="EMBL" id="RKW71979.1"/>
    </source>
</evidence>
<keyword evidence="3" id="KW-0547">Nucleotide-binding</keyword>
<dbReference type="InterPro" id="IPR043519">
    <property type="entry name" value="NT_sf"/>
</dbReference>
<protein>
    <submittedName>
        <fullName evidence="9">Bifunctional [glutamine synthetase] adenylyltransferase/[glutamine synthetase]-adenylyl-L-tyrosine phosphorylase</fullName>
        <ecNumber evidence="9">2.7.7.42</ecNumber>
        <ecNumber evidence="9">2.7.7.89</ecNumber>
    </submittedName>
</protein>
<dbReference type="PANTHER" id="PTHR30621:SF0">
    <property type="entry name" value="BIFUNCTIONAL GLUTAMINE SYNTHETASE ADENYLYLTRANSFERASE_ADENYLYL-REMOVING ENZYME"/>
    <property type="match status" value="1"/>
</dbReference>
<evidence type="ECO:0000256" key="3">
    <source>
        <dbReference type="ARBA" id="ARBA00022741"/>
    </source>
</evidence>
<dbReference type="Gene3D" id="3.30.460.10">
    <property type="entry name" value="Beta Polymerase, domain 2"/>
    <property type="match status" value="2"/>
</dbReference>
<dbReference type="InterPro" id="IPR005190">
    <property type="entry name" value="GlnE_rpt_dom"/>
</dbReference>
<comment type="caution">
    <text evidence="9">The sequence shown here is derived from an EMBL/GenBank/DDBJ whole genome shotgun (WGS) entry which is preliminary data.</text>
</comment>
<feature type="domain" description="Glutamate-ammonia ligase adenylyltransferase repeated" evidence="7">
    <location>
        <begin position="599"/>
        <end position="839"/>
    </location>
</feature>
<dbReference type="EC" id="2.7.7.42" evidence="9"/>
<dbReference type="GO" id="GO:0047388">
    <property type="term" value="F:[glutamine synthetase]-adenylyl-L-tyrosine phosphorylase activity"/>
    <property type="evidence" value="ECO:0007669"/>
    <property type="project" value="UniProtKB-EC"/>
</dbReference>
<dbReference type="Pfam" id="PF03710">
    <property type="entry name" value="GlnE"/>
    <property type="match status" value="2"/>
</dbReference>
<keyword evidence="6" id="KW-0511">Multifunctional enzyme</keyword>
<dbReference type="PANTHER" id="PTHR30621">
    <property type="entry name" value="GLUTAMINE SYNTHETASE ADENYLYLTRANSFERASE"/>
    <property type="match status" value="1"/>
</dbReference>
<dbReference type="EC" id="2.7.7.89" evidence="9"/>
<dbReference type="SUPFAM" id="SSF81301">
    <property type="entry name" value="Nucleotidyltransferase"/>
    <property type="match status" value="2"/>
</dbReference>
<evidence type="ECO:0000256" key="2">
    <source>
        <dbReference type="ARBA" id="ARBA00022695"/>
    </source>
</evidence>
<reference evidence="9 10" key="1">
    <citation type="submission" date="2018-07" db="EMBL/GenBank/DDBJ databases">
        <title>Arthrobacter sp. nov., isolated from raw cow's milk with high bacterial count.</title>
        <authorList>
            <person name="Hahne J."/>
            <person name="Isele D."/>
            <person name="Lipski A."/>
        </authorList>
    </citation>
    <scope>NUCLEOTIDE SEQUENCE [LARGE SCALE GENOMIC DNA]</scope>
    <source>
        <strain evidence="9 10">JZ R-183</strain>
    </source>
</reference>
<dbReference type="Gene3D" id="1.20.120.330">
    <property type="entry name" value="Nucleotidyltransferases domain 2"/>
    <property type="match status" value="2"/>
</dbReference>
<evidence type="ECO:0000256" key="5">
    <source>
        <dbReference type="ARBA" id="ARBA00022842"/>
    </source>
</evidence>
<dbReference type="AlphaFoldDB" id="A0A496PNA3"/>
<dbReference type="GO" id="GO:0000820">
    <property type="term" value="P:regulation of glutamine family amino acid metabolic process"/>
    <property type="evidence" value="ECO:0007669"/>
    <property type="project" value="TreeGrafter"/>
</dbReference>
<feature type="domain" description="Glutamate-ammonia ligase adenylyltransferase repeated" evidence="7">
    <location>
        <begin position="74"/>
        <end position="329"/>
    </location>
</feature>
<accession>A0A496PNA3</accession>
<gene>
    <name evidence="9" type="ORF">DWQ67_02265</name>
</gene>
<dbReference type="CDD" id="cd05401">
    <property type="entry name" value="NT_GlnE_GlnD_like"/>
    <property type="match status" value="2"/>
</dbReference>
<proteinExistence type="predicted"/>
<dbReference type="GO" id="GO:0005829">
    <property type="term" value="C:cytosol"/>
    <property type="evidence" value="ECO:0007669"/>
    <property type="project" value="TreeGrafter"/>
</dbReference>
<dbReference type="NCBIfam" id="NF010707">
    <property type="entry name" value="PRK14109.1"/>
    <property type="match status" value="1"/>
</dbReference>
<evidence type="ECO:0000259" key="7">
    <source>
        <dbReference type="Pfam" id="PF03710"/>
    </source>
</evidence>
<keyword evidence="5" id="KW-0460">Magnesium</keyword>
<dbReference type="GO" id="GO:0005524">
    <property type="term" value="F:ATP binding"/>
    <property type="evidence" value="ECO:0007669"/>
    <property type="project" value="UniProtKB-KW"/>
</dbReference>
<feature type="domain" description="PII-uridylyltransferase/Glutamine-synthetase adenylyltransferase" evidence="8">
    <location>
        <begin position="877"/>
        <end position="1003"/>
    </location>
</feature>
<keyword evidence="4" id="KW-0067">ATP-binding</keyword>
<evidence type="ECO:0000256" key="4">
    <source>
        <dbReference type="ARBA" id="ARBA00022840"/>
    </source>
</evidence>
<dbReference type="Pfam" id="PF08335">
    <property type="entry name" value="GlnD_UR_UTase"/>
    <property type="match status" value="2"/>
</dbReference>
<name>A0A496PNA3_9MICC</name>
<evidence type="ECO:0000256" key="1">
    <source>
        <dbReference type="ARBA" id="ARBA00022679"/>
    </source>
</evidence>
<evidence type="ECO:0000256" key="6">
    <source>
        <dbReference type="ARBA" id="ARBA00023268"/>
    </source>
</evidence>
<dbReference type="SUPFAM" id="SSF81593">
    <property type="entry name" value="Nucleotidyltransferase substrate binding subunit/domain"/>
    <property type="match status" value="2"/>
</dbReference>
<dbReference type="Proteomes" id="UP000273119">
    <property type="component" value="Unassembled WGS sequence"/>
</dbReference>
<organism evidence="9 10">
    <name type="scientific">Galactobacter caseinivorans</name>
    <dbReference type="NCBI Taxonomy" id="2676123"/>
    <lineage>
        <taxon>Bacteria</taxon>
        <taxon>Bacillati</taxon>
        <taxon>Actinomycetota</taxon>
        <taxon>Actinomycetes</taxon>
        <taxon>Micrococcales</taxon>
        <taxon>Micrococcaceae</taxon>
        <taxon>Galactobacter</taxon>
    </lineage>
</organism>
<dbReference type="InterPro" id="IPR023057">
    <property type="entry name" value="GlnE"/>
</dbReference>